<dbReference type="GO" id="GO:0043424">
    <property type="term" value="F:protein histidine kinase binding"/>
    <property type="evidence" value="ECO:0000318"/>
    <property type="project" value="GO_Central"/>
</dbReference>
<reference evidence="3" key="1">
    <citation type="submission" date="2018-08" db="EMBL/GenBank/DDBJ databases">
        <authorList>
            <person name="Rossello M."/>
        </authorList>
    </citation>
    <scope>NUCLEOTIDE SEQUENCE [LARGE SCALE GENOMIC DNA]</scope>
    <source>
        <strain evidence="3">cv. Chinese Spring</strain>
    </source>
</reference>
<dbReference type="GO" id="GO:0000160">
    <property type="term" value="P:phosphorelay signal transduction system"/>
    <property type="evidence" value="ECO:0000318"/>
    <property type="project" value="GO_Central"/>
</dbReference>
<evidence type="ECO:0000313" key="4">
    <source>
        <dbReference type="Proteomes" id="UP000019116"/>
    </source>
</evidence>
<reference evidence="3" key="2">
    <citation type="submission" date="2018-10" db="UniProtKB">
        <authorList>
            <consortium name="EnsemblPlants"/>
        </authorList>
    </citation>
    <scope>IDENTIFICATION</scope>
</reference>
<dbReference type="InterPro" id="IPR045871">
    <property type="entry name" value="AHP1-5/YPD1"/>
</dbReference>
<dbReference type="Gene3D" id="1.20.120.160">
    <property type="entry name" value="HPT domain"/>
    <property type="match status" value="2"/>
</dbReference>
<dbReference type="EnsemblPlants" id="TraesCS4A02G302400.1">
    <property type="protein sequence ID" value="TraesCS4A02G302400.1"/>
    <property type="gene ID" value="TraesCS4A02G302400"/>
</dbReference>
<keyword evidence="1 2" id="KW-0902">Two-component regulatory system</keyword>
<dbReference type="GO" id="GO:0005634">
    <property type="term" value="C:nucleus"/>
    <property type="evidence" value="ECO:0000318"/>
    <property type="project" value="GO_Central"/>
</dbReference>
<dbReference type="GO" id="GO:0009736">
    <property type="term" value="P:cytokinin-activated signaling pathway"/>
    <property type="evidence" value="ECO:0000318"/>
    <property type="project" value="GO_Central"/>
</dbReference>
<dbReference type="SMR" id="A0A3B6HXW6"/>
<organism evidence="3">
    <name type="scientific">Triticum aestivum</name>
    <name type="common">Wheat</name>
    <dbReference type="NCBI Taxonomy" id="4565"/>
    <lineage>
        <taxon>Eukaryota</taxon>
        <taxon>Viridiplantae</taxon>
        <taxon>Streptophyta</taxon>
        <taxon>Embryophyta</taxon>
        <taxon>Tracheophyta</taxon>
        <taxon>Spermatophyta</taxon>
        <taxon>Magnoliopsida</taxon>
        <taxon>Liliopsida</taxon>
        <taxon>Poales</taxon>
        <taxon>Poaceae</taxon>
        <taxon>BOP clade</taxon>
        <taxon>Pooideae</taxon>
        <taxon>Triticodae</taxon>
        <taxon>Triticeae</taxon>
        <taxon>Triticinae</taxon>
        <taxon>Triticum</taxon>
    </lineage>
</organism>
<keyword evidence="4" id="KW-1185">Reference proteome</keyword>
<evidence type="ECO:0000256" key="2">
    <source>
        <dbReference type="RuleBase" id="RU369004"/>
    </source>
</evidence>
<dbReference type="InterPro" id="IPR036641">
    <property type="entry name" value="HPT_dom_sf"/>
</dbReference>
<proteinExistence type="predicted"/>
<evidence type="ECO:0000256" key="1">
    <source>
        <dbReference type="ARBA" id="ARBA00023012"/>
    </source>
</evidence>
<dbReference type="GO" id="GO:0005829">
    <property type="term" value="C:cytosol"/>
    <property type="evidence" value="ECO:0007669"/>
    <property type="project" value="UniProtKB-SubCell"/>
</dbReference>
<dbReference type="GO" id="GO:0005737">
    <property type="term" value="C:cytoplasm"/>
    <property type="evidence" value="ECO:0000318"/>
    <property type="project" value="GO_Central"/>
</dbReference>
<dbReference type="Proteomes" id="UP000019116">
    <property type="component" value="Chromosome 4A"/>
</dbReference>
<dbReference type="AlphaFoldDB" id="A0A3B6HXW6"/>
<comment type="function">
    <text evidence="2">Functions as a two-component phosphorelay mediators between cytokinin sensor histidine kinases and response regulators (B-type ARRs). Plays an important role in propagating cytokinin signal transduction.</text>
</comment>
<protein>
    <recommendedName>
        <fullName evidence="2">Histidine-containing phosphotransfer protein</fullName>
    </recommendedName>
</protein>
<dbReference type="STRING" id="4565.A0A3B6HXW6"/>
<accession>A0A3B6HXW6</accession>
<dbReference type="SUPFAM" id="SSF47226">
    <property type="entry name" value="Histidine-containing phosphotransfer domain, HPT domain"/>
    <property type="match status" value="1"/>
</dbReference>
<evidence type="ECO:0000313" key="3">
    <source>
        <dbReference type="EnsemblPlants" id="TraesCS4A02G302400.1"/>
    </source>
</evidence>
<dbReference type="OrthoDB" id="1673781at2759"/>
<comment type="domain">
    <text evidence="2">Histidine-containing phosphotransfer domain (HPt) contains an active histidine that mediates the phosphotransfer.</text>
</comment>
<dbReference type="PANTHER" id="PTHR28242:SF34">
    <property type="entry name" value="HISTIDINE-CONTAINING PHOSPHOTRANSFER PROTEIN"/>
    <property type="match status" value="1"/>
</dbReference>
<sequence length="211" mass="23842">MSAAQIRAEINGLIASKFAEGTVDQYFLQLYVMWRYKNIRKGMVVEVMERFLQDADKILTEIAVLLSAPLSLWCRHSRLFGNQPQLDYDKVEGIADQLEGCSSSSVGAKRVNLSCVEYFHPEATTEEGNQIVVDFRKVDALVQQLKGCSSSVGANKLSVSCMHFRRFNHSKTKEGYLIALAPIMNEFCDVRNMFLTILQMEEQVDALGPKY</sequence>
<comment type="subcellular location">
    <subcellularLocation>
        <location evidence="2">Cytoplasm</location>
        <location evidence="2">Cytosol</location>
    </subcellularLocation>
    <subcellularLocation>
        <location evidence="2">Nucleus</location>
    </subcellularLocation>
</comment>
<dbReference type="Gramene" id="TraesCS4A02G302400.1">
    <property type="protein sequence ID" value="TraesCS4A02G302400.1"/>
    <property type="gene ID" value="TraesCS4A02G302400"/>
</dbReference>
<name>A0A3B6HXW6_WHEAT</name>
<dbReference type="PANTHER" id="PTHR28242">
    <property type="entry name" value="PHOSPHORELAY INTERMEDIATE PROTEIN YPD1"/>
    <property type="match status" value="1"/>
</dbReference>
<dbReference type="GO" id="GO:0009927">
    <property type="term" value="F:histidine phosphotransfer kinase activity"/>
    <property type="evidence" value="ECO:0000318"/>
    <property type="project" value="GO_Central"/>
</dbReference>
<keyword evidence="2" id="KW-0932">Cytokinin signaling pathway</keyword>